<keyword evidence="3" id="KW-0964">Secreted</keyword>
<dbReference type="Pfam" id="PF00019">
    <property type="entry name" value="TGF_beta"/>
    <property type="match status" value="1"/>
</dbReference>
<accession>A0A915AAY5</accession>
<dbReference type="InterPro" id="IPR001839">
    <property type="entry name" value="TGF-b_C"/>
</dbReference>
<dbReference type="Proteomes" id="UP000887569">
    <property type="component" value="Unplaced"/>
</dbReference>
<dbReference type="PROSITE" id="PS51362">
    <property type="entry name" value="TGF_BETA_2"/>
    <property type="match status" value="1"/>
</dbReference>
<dbReference type="PANTHER" id="PTHR11848">
    <property type="entry name" value="TGF-BETA FAMILY"/>
    <property type="match status" value="1"/>
</dbReference>
<evidence type="ECO:0000256" key="4">
    <source>
        <dbReference type="RuleBase" id="RU000354"/>
    </source>
</evidence>
<comment type="similarity">
    <text evidence="2 4">Belongs to the TGF-beta family.</text>
</comment>
<evidence type="ECO:0000256" key="1">
    <source>
        <dbReference type="ARBA" id="ARBA00004613"/>
    </source>
</evidence>
<keyword evidence="5" id="KW-0732">Signal</keyword>
<feature type="signal peptide" evidence="5">
    <location>
        <begin position="1"/>
        <end position="25"/>
    </location>
</feature>
<organism evidence="7 8">
    <name type="scientific">Parascaris univalens</name>
    <name type="common">Nematode worm</name>
    <dbReference type="NCBI Taxonomy" id="6257"/>
    <lineage>
        <taxon>Eukaryota</taxon>
        <taxon>Metazoa</taxon>
        <taxon>Ecdysozoa</taxon>
        <taxon>Nematoda</taxon>
        <taxon>Chromadorea</taxon>
        <taxon>Rhabditida</taxon>
        <taxon>Spirurina</taxon>
        <taxon>Ascaridomorpha</taxon>
        <taxon>Ascaridoidea</taxon>
        <taxon>Ascarididae</taxon>
        <taxon>Parascaris</taxon>
    </lineage>
</organism>
<protein>
    <submittedName>
        <fullName evidence="8">TGF-beta family profile domain-containing protein</fullName>
    </submittedName>
</protein>
<dbReference type="SUPFAM" id="SSF57501">
    <property type="entry name" value="Cystine-knot cytokines"/>
    <property type="match status" value="1"/>
</dbReference>
<name>A0A915AAY5_PARUN</name>
<dbReference type="SMART" id="SM00204">
    <property type="entry name" value="TGFB"/>
    <property type="match status" value="1"/>
</dbReference>
<dbReference type="PANTHER" id="PTHR11848:SF302">
    <property type="entry name" value="TGF-BETA FAMILY PROFILE DOMAIN-CONTAINING PROTEIN"/>
    <property type="match status" value="1"/>
</dbReference>
<evidence type="ECO:0000313" key="7">
    <source>
        <dbReference type="Proteomes" id="UP000887569"/>
    </source>
</evidence>
<dbReference type="GO" id="GO:0005615">
    <property type="term" value="C:extracellular space"/>
    <property type="evidence" value="ECO:0007669"/>
    <property type="project" value="TreeGrafter"/>
</dbReference>
<comment type="subcellular location">
    <subcellularLocation>
        <location evidence="1">Secreted</location>
    </subcellularLocation>
</comment>
<dbReference type="WBParaSite" id="PgR004_g126_t01">
    <property type="protein sequence ID" value="PgR004_g126_t01"/>
    <property type="gene ID" value="PgR004_g126"/>
</dbReference>
<dbReference type="InterPro" id="IPR029034">
    <property type="entry name" value="Cystine-knot_cytokine"/>
</dbReference>
<evidence type="ECO:0000256" key="3">
    <source>
        <dbReference type="ARBA" id="ARBA00022525"/>
    </source>
</evidence>
<dbReference type="GO" id="GO:0005125">
    <property type="term" value="F:cytokine activity"/>
    <property type="evidence" value="ECO:0007669"/>
    <property type="project" value="TreeGrafter"/>
</dbReference>
<feature type="domain" description="TGF-beta family profile" evidence="6">
    <location>
        <begin position="80"/>
        <end position="216"/>
    </location>
</feature>
<evidence type="ECO:0000259" key="6">
    <source>
        <dbReference type="PROSITE" id="PS51362"/>
    </source>
</evidence>
<evidence type="ECO:0000256" key="2">
    <source>
        <dbReference type="ARBA" id="ARBA00006656"/>
    </source>
</evidence>
<evidence type="ECO:0000313" key="8">
    <source>
        <dbReference type="WBParaSite" id="PgR004_g126_t01"/>
    </source>
</evidence>
<dbReference type="GO" id="GO:0008083">
    <property type="term" value="F:growth factor activity"/>
    <property type="evidence" value="ECO:0007669"/>
    <property type="project" value="UniProtKB-KW"/>
</dbReference>
<feature type="chain" id="PRO_5037379922" evidence="5">
    <location>
        <begin position="26"/>
        <end position="216"/>
    </location>
</feature>
<dbReference type="InterPro" id="IPR015615">
    <property type="entry name" value="TGF-beta-rel"/>
</dbReference>
<dbReference type="AlphaFoldDB" id="A0A915AAY5"/>
<evidence type="ECO:0000256" key="5">
    <source>
        <dbReference type="SAM" id="SignalP"/>
    </source>
</evidence>
<proteinExistence type="inferred from homology"/>
<sequence>MRTRLSFGLLAVLLALSSYSQPAATICTKCNSTSNATALLGALDRLHAKMFATHLLSLVGSFVDIHSITFSSNHISKNRRAKNNNAGVEDCERFLGTNDFYWNNSNSGFFECCRRMVHLDFSETRLSGWGAKHPNSVKGYYCIGHCNRYGGYAFGTQSGDESFYSELMNAHAGSLGLSPCCAPVRFDPLTVTVRHGTSEESTQIFNDFIVSKCGCI</sequence>
<reference evidence="8" key="1">
    <citation type="submission" date="2022-11" db="UniProtKB">
        <authorList>
            <consortium name="WormBaseParasite"/>
        </authorList>
    </citation>
    <scope>IDENTIFICATION</scope>
</reference>
<keyword evidence="4" id="KW-0339">Growth factor</keyword>
<keyword evidence="7" id="KW-1185">Reference proteome</keyword>
<dbReference type="Gene3D" id="2.10.90.10">
    <property type="entry name" value="Cystine-knot cytokines"/>
    <property type="match status" value="1"/>
</dbReference>